<evidence type="ECO:0000313" key="2">
    <source>
        <dbReference type="EMBL" id="SFF39490.1"/>
    </source>
</evidence>
<feature type="compositionally biased region" description="Basic and acidic residues" evidence="1">
    <location>
        <begin position="13"/>
        <end position="24"/>
    </location>
</feature>
<dbReference type="EMBL" id="FONN01000033">
    <property type="protein sequence ID" value="SFF39490.1"/>
    <property type="molecule type" value="Genomic_DNA"/>
</dbReference>
<accession>A0A1I2ICY7</accession>
<evidence type="ECO:0000256" key="1">
    <source>
        <dbReference type="SAM" id="MobiDB-lite"/>
    </source>
</evidence>
<proteinExistence type="predicted"/>
<feature type="region of interest" description="Disordered" evidence="1">
    <location>
        <begin position="1"/>
        <end position="24"/>
    </location>
</feature>
<gene>
    <name evidence="2" type="ORF">SAMN04487969_13312</name>
</gene>
<keyword evidence="3" id="KW-1185">Reference proteome</keyword>
<dbReference type="AlphaFoldDB" id="A0A1I2ICY7"/>
<dbReference type="Proteomes" id="UP000183410">
    <property type="component" value="Unassembled WGS sequence"/>
</dbReference>
<evidence type="ECO:0000313" key="3">
    <source>
        <dbReference type="Proteomes" id="UP000183410"/>
    </source>
</evidence>
<dbReference type="OrthoDB" id="9948460at2"/>
<organism evidence="2 3">
    <name type="scientific">Paenibacillus algorifonticola</name>
    <dbReference type="NCBI Taxonomy" id="684063"/>
    <lineage>
        <taxon>Bacteria</taxon>
        <taxon>Bacillati</taxon>
        <taxon>Bacillota</taxon>
        <taxon>Bacilli</taxon>
        <taxon>Bacillales</taxon>
        <taxon>Paenibacillaceae</taxon>
        <taxon>Paenibacillus</taxon>
    </lineage>
</organism>
<sequence length="60" mass="6946">MRKSKPIVADQISDNRRSPVIRPHDDGILAVPIAPEDREQAHEEMQKFINHHKEHKPSSK</sequence>
<protein>
    <submittedName>
        <fullName evidence="2">Uncharacterized protein</fullName>
    </submittedName>
</protein>
<reference evidence="3" key="1">
    <citation type="submission" date="2016-10" db="EMBL/GenBank/DDBJ databases">
        <authorList>
            <person name="Varghese N."/>
            <person name="Submissions S."/>
        </authorList>
    </citation>
    <scope>NUCLEOTIDE SEQUENCE [LARGE SCALE GENOMIC DNA]</scope>
    <source>
        <strain evidence="3">CGMCC 1.10223</strain>
    </source>
</reference>
<dbReference type="RefSeq" id="WP_046234273.1">
    <property type="nucleotide sequence ID" value="NZ_FONN01000033.1"/>
</dbReference>
<name>A0A1I2ICY7_9BACL</name>